<dbReference type="InterPro" id="IPR020798">
    <property type="entry name" value="Ribosomal_uL16_CS"/>
</dbReference>
<dbReference type="PANTHER" id="PTHR12220:SF13">
    <property type="entry name" value="LARGE RIBOSOMAL SUBUNIT PROTEIN UL16M"/>
    <property type="match status" value="1"/>
</dbReference>
<dbReference type="InterPro" id="IPR047873">
    <property type="entry name" value="Ribosomal_uL16"/>
</dbReference>
<dbReference type="InterPro" id="IPR000114">
    <property type="entry name" value="Ribosomal_uL16_bact-type"/>
</dbReference>
<keyword evidence="6" id="KW-0175">Coiled coil</keyword>
<dbReference type="PANTHER" id="PTHR12220">
    <property type="entry name" value="50S/60S RIBOSOMAL PROTEIN L16"/>
    <property type="match status" value="1"/>
</dbReference>
<evidence type="ECO:0000256" key="5">
    <source>
        <dbReference type="RuleBase" id="RU004413"/>
    </source>
</evidence>
<name>A0A8F2VXX1_CANAR</name>
<dbReference type="AlphaFoldDB" id="A0A8F2VXX1"/>
<gene>
    <name evidence="7" type="ORF">CA7LBN_000665</name>
</gene>
<dbReference type="GO" id="GO:0019843">
    <property type="term" value="F:rRNA binding"/>
    <property type="evidence" value="ECO:0007669"/>
    <property type="project" value="InterPro"/>
</dbReference>
<dbReference type="GO" id="GO:0003735">
    <property type="term" value="F:structural constituent of ribosome"/>
    <property type="evidence" value="ECO:0007669"/>
    <property type="project" value="InterPro"/>
</dbReference>
<dbReference type="Pfam" id="PF10046">
    <property type="entry name" value="BLOC1_2"/>
    <property type="match status" value="1"/>
</dbReference>
<dbReference type="Gene3D" id="3.90.1170.10">
    <property type="entry name" value="Ribosomal protein L10e/L16"/>
    <property type="match status" value="1"/>
</dbReference>
<organism evidence="7">
    <name type="scientific">Candidozyma auris</name>
    <name type="common">Yeast</name>
    <name type="synonym">Candida auris</name>
    <dbReference type="NCBI Taxonomy" id="498019"/>
    <lineage>
        <taxon>Eukaryota</taxon>
        <taxon>Fungi</taxon>
        <taxon>Dikarya</taxon>
        <taxon>Ascomycota</taxon>
        <taxon>Saccharomycotina</taxon>
        <taxon>Pichiomycetes</taxon>
        <taxon>Metschnikowiaceae</taxon>
        <taxon>Candidozyma</taxon>
    </lineage>
</organism>
<dbReference type="Proteomes" id="UP000825438">
    <property type="component" value="Chromosome I"/>
</dbReference>
<dbReference type="EMBL" id="CP076749">
    <property type="protein sequence ID" value="QWW21919.1"/>
    <property type="molecule type" value="Genomic_DNA"/>
</dbReference>
<proteinExistence type="inferred from homology"/>
<dbReference type="Pfam" id="PF00252">
    <property type="entry name" value="Ribosomal_L16"/>
    <property type="match status" value="1"/>
</dbReference>
<accession>A0A8F2VXX1</accession>
<feature type="coiled-coil region" evidence="6">
    <location>
        <begin position="256"/>
        <end position="300"/>
    </location>
</feature>
<evidence type="ECO:0000256" key="1">
    <source>
        <dbReference type="ARBA" id="ARBA00008468"/>
    </source>
</evidence>
<reference evidence="7" key="1">
    <citation type="submission" date="2021-06" db="EMBL/GenBank/DDBJ databases">
        <title>Candida auris outbreak in lebanese hospital.</title>
        <authorList>
            <person name="Finianos M."/>
        </authorList>
    </citation>
    <scope>NUCLEOTIDE SEQUENCE</scope>
    <source>
        <strain evidence="7">CA7LBN</strain>
    </source>
</reference>
<evidence type="ECO:0000313" key="7">
    <source>
        <dbReference type="EMBL" id="QWW21919.1"/>
    </source>
</evidence>
<dbReference type="NCBIfam" id="TIGR01164">
    <property type="entry name" value="rplP_bact"/>
    <property type="match status" value="1"/>
</dbReference>
<evidence type="ECO:0000256" key="2">
    <source>
        <dbReference type="ARBA" id="ARBA00008931"/>
    </source>
</evidence>
<keyword evidence="4 5" id="KW-0687">Ribonucleoprotein</keyword>
<evidence type="ECO:0000256" key="6">
    <source>
        <dbReference type="SAM" id="Coils"/>
    </source>
</evidence>
<dbReference type="CDD" id="cd01433">
    <property type="entry name" value="Ribosomal_L16_L10e"/>
    <property type="match status" value="1"/>
</dbReference>
<dbReference type="GO" id="GO:0032543">
    <property type="term" value="P:mitochondrial translation"/>
    <property type="evidence" value="ECO:0007669"/>
    <property type="project" value="TreeGrafter"/>
</dbReference>
<evidence type="ECO:0000256" key="4">
    <source>
        <dbReference type="ARBA" id="ARBA00023274"/>
    </source>
</evidence>
<dbReference type="PRINTS" id="PR00060">
    <property type="entry name" value="RIBOSOMALL16"/>
</dbReference>
<dbReference type="InterPro" id="IPR016180">
    <property type="entry name" value="Ribosomal_uL16_dom"/>
</dbReference>
<keyword evidence="3 5" id="KW-0689">Ribosomal protein</keyword>
<evidence type="ECO:0000256" key="3">
    <source>
        <dbReference type="ARBA" id="ARBA00022980"/>
    </source>
</evidence>
<evidence type="ECO:0008006" key="8">
    <source>
        <dbReference type="Google" id="ProtNLM"/>
    </source>
</evidence>
<comment type="similarity">
    <text evidence="2 5">Belongs to the universal ribosomal protein uL16 family.</text>
</comment>
<protein>
    <recommendedName>
        <fullName evidence="8">Ribosomal protein L16</fullName>
    </recommendedName>
</protein>
<dbReference type="GO" id="GO:0005762">
    <property type="term" value="C:mitochondrial large ribosomal subunit"/>
    <property type="evidence" value="ECO:0007669"/>
    <property type="project" value="TreeGrafter"/>
</dbReference>
<dbReference type="InterPro" id="IPR036920">
    <property type="entry name" value="Ribosomal_uL16_sf"/>
</dbReference>
<comment type="similarity">
    <text evidence="1">Belongs to the BLOC1S2 family.</text>
</comment>
<dbReference type="InterPro" id="IPR019269">
    <property type="entry name" value="BLOC1_su2"/>
</dbReference>
<sequence length="323" mass="36359">MLGLCRTLQSSLGGALRTPQLLAQANTSTVFKRFKHEYEPRHKNIFKAFKGRVTVRTGGSVKGNSLEVGKYGLRLKSNGIRMAAIQLKEADKVIQRQLRGTGAKYITRFVCNTPVCVKGNQTRMGKGKGGFDHWAVRVPTGKILFEIVGDVHEKVAREALRKAGDKLPGIMEIVDVHSKIRVSPTTLVDKPEPVNWLEKMKEAPTKKWTNIEKSKSPDMSKDTQKLAGYALNQAVKLMESDTQVSTIDMNLLVNLNTNQSLNYIKLEQDLNEIEESTKKSQALQEEFESLRLDLNHIERQVDVMSEIIKELDGWTKELEKNGK</sequence>
<dbReference type="PROSITE" id="PS00701">
    <property type="entry name" value="RIBOSOMAL_L16_2"/>
    <property type="match status" value="1"/>
</dbReference>
<dbReference type="SUPFAM" id="SSF54686">
    <property type="entry name" value="Ribosomal protein L16p/L10e"/>
    <property type="match status" value="1"/>
</dbReference>